<feature type="compositionally biased region" description="Basic and acidic residues" evidence="1">
    <location>
        <begin position="283"/>
        <end position="298"/>
    </location>
</feature>
<accession>A0ABR1V2S2</accession>
<keyword evidence="4" id="KW-1185">Reference proteome</keyword>
<feature type="compositionally biased region" description="Acidic residues" evidence="1">
    <location>
        <begin position="349"/>
        <end position="358"/>
    </location>
</feature>
<name>A0ABR1V2S2_9PEZI</name>
<dbReference type="Pfam" id="PF00533">
    <property type="entry name" value="BRCT"/>
    <property type="match status" value="1"/>
</dbReference>
<reference evidence="3 4" key="1">
    <citation type="submission" date="2023-01" db="EMBL/GenBank/DDBJ databases">
        <title>Analysis of 21 Apiospora genomes using comparative genomics revels a genus with tremendous synthesis potential of carbohydrate active enzymes and secondary metabolites.</title>
        <authorList>
            <person name="Sorensen T."/>
        </authorList>
    </citation>
    <scope>NUCLEOTIDE SEQUENCE [LARGE SCALE GENOMIC DNA]</scope>
    <source>
        <strain evidence="3 4">CBS 114990</strain>
    </source>
</reference>
<feature type="compositionally biased region" description="Acidic residues" evidence="1">
    <location>
        <begin position="328"/>
        <end position="339"/>
    </location>
</feature>
<dbReference type="InterPro" id="IPR001357">
    <property type="entry name" value="BRCT_dom"/>
</dbReference>
<dbReference type="SUPFAM" id="SSF52113">
    <property type="entry name" value="BRCT domain"/>
    <property type="match status" value="1"/>
</dbReference>
<organism evidence="3 4">
    <name type="scientific">Apiospora hydei</name>
    <dbReference type="NCBI Taxonomy" id="1337664"/>
    <lineage>
        <taxon>Eukaryota</taxon>
        <taxon>Fungi</taxon>
        <taxon>Dikarya</taxon>
        <taxon>Ascomycota</taxon>
        <taxon>Pezizomycotina</taxon>
        <taxon>Sordariomycetes</taxon>
        <taxon>Xylariomycetidae</taxon>
        <taxon>Amphisphaeriales</taxon>
        <taxon>Apiosporaceae</taxon>
        <taxon>Apiospora</taxon>
    </lineage>
</organism>
<comment type="caution">
    <text evidence="3">The sequence shown here is derived from an EMBL/GenBank/DDBJ whole genome shotgun (WGS) entry which is preliminary data.</text>
</comment>
<dbReference type="Gene3D" id="3.40.50.10190">
    <property type="entry name" value="BRCT domain"/>
    <property type="match status" value="1"/>
</dbReference>
<dbReference type="InterPro" id="IPR059215">
    <property type="entry name" value="BRCT2_TopBP1-like"/>
</dbReference>
<dbReference type="PROSITE" id="PS50172">
    <property type="entry name" value="BRCT"/>
    <property type="match status" value="1"/>
</dbReference>
<protein>
    <recommendedName>
        <fullName evidence="2">BRCT domain-containing protein</fullName>
    </recommendedName>
</protein>
<dbReference type="RefSeq" id="XP_066662237.1">
    <property type="nucleotide sequence ID" value="XM_066816545.1"/>
</dbReference>
<feature type="compositionally biased region" description="Polar residues" evidence="1">
    <location>
        <begin position="307"/>
        <end position="321"/>
    </location>
</feature>
<evidence type="ECO:0000256" key="1">
    <source>
        <dbReference type="SAM" id="MobiDB-lite"/>
    </source>
</evidence>
<evidence type="ECO:0000313" key="4">
    <source>
        <dbReference type="Proteomes" id="UP001433268"/>
    </source>
</evidence>
<dbReference type="EMBL" id="JAQQWN010000009">
    <property type="protein sequence ID" value="KAK8065484.1"/>
    <property type="molecule type" value="Genomic_DNA"/>
</dbReference>
<dbReference type="CDD" id="cd17731">
    <property type="entry name" value="BRCT_TopBP1_rpt2_like"/>
    <property type="match status" value="1"/>
</dbReference>
<feature type="region of interest" description="Disordered" evidence="1">
    <location>
        <begin position="272"/>
        <end position="358"/>
    </location>
</feature>
<sequence>MSLVAQPKPIFRGLVVATTGNVGQGRKGWSESDIQRYLESWGGRYSPDLDASVTHLIAIPEELQPKNRSVNVNSALKRKNLTILSLDWLEDSFIETRKLPPDNYLLAKGGRSIAESTRAKRLREQKKAAKEDEMAKTYPHPRLFIAYTDETFFRYEIVLTRDQGERYTLTLFESNAKPHMYHVGYIFYRSKGAKPIRDRMEGPEAGGTFDAAFKEFTGFFKRQTGVEWDDRVAAFRKGKNNVTGRGFVYELPAGGKPIGLIKGEVPDMDTLYPSDPTDYVPSHPEEESKVEEEAKGAQEEESADPMETTTAHNGNTDMQNAGDSVIIIDDDSGVDDVDEPSNTAAANDEPVDEGYESI</sequence>
<dbReference type="InterPro" id="IPR036420">
    <property type="entry name" value="BRCT_dom_sf"/>
</dbReference>
<feature type="domain" description="BRCT" evidence="2">
    <location>
        <begin position="6"/>
        <end position="106"/>
    </location>
</feature>
<proteinExistence type="predicted"/>
<dbReference type="GeneID" id="92049605"/>
<dbReference type="Proteomes" id="UP001433268">
    <property type="component" value="Unassembled WGS sequence"/>
</dbReference>
<evidence type="ECO:0000313" key="3">
    <source>
        <dbReference type="EMBL" id="KAK8065484.1"/>
    </source>
</evidence>
<gene>
    <name evidence="3" type="ORF">PG997_012231</name>
</gene>
<evidence type="ECO:0000259" key="2">
    <source>
        <dbReference type="PROSITE" id="PS50172"/>
    </source>
</evidence>